<dbReference type="InParanoid" id="A0A0D0AB21"/>
<accession>A0A0D0AB21</accession>
<evidence type="ECO:0000313" key="2">
    <source>
        <dbReference type="Proteomes" id="UP000054485"/>
    </source>
</evidence>
<proteinExistence type="predicted"/>
<sequence length="121" mass="13514">MERRVEVDDKAILIGYSTECRETDVLAYEKTLGSPQCTVRFVPETVLCIALLVICDLVSSPPVLILQIIQDDNCWDTCTRSVIAMSKEREHKLLKVSPRALKSTECRCDGGMELLSANLNP</sequence>
<reference evidence="2" key="2">
    <citation type="submission" date="2015-01" db="EMBL/GenBank/DDBJ databases">
        <title>Evolutionary Origins and Diversification of the Mycorrhizal Mutualists.</title>
        <authorList>
            <consortium name="DOE Joint Genome Institute"/>
            <consortium name="Mycorrhizal Genomics Consortium"/>
            <person name="Kohler A."/>
            <person name="Kuo A."/>
            <person name="Nagy L.G."/>
            <person name="Floudas D."/>
            <person name="Copeland A."/>
            <person name="Barry K.W."/>
            <person name="Cichocki N."/>
            <person name="Veneault-Fourrey C."/>
            <person name="LaButti K."/>
            <person name="Lindquist E.A."/>
            <person name="Lipzen A."/>
            <person name="Lundell T."/>
            <person name="Morin E."/>
            <person name="Murat C."/>
            <person name="Riley R."/>
            <person name="Ohm R."/>
            <person name="Sun H."/>
            <person name="Tunlid A."/>
            <person name="Henrissat B."/>
            <person name="Grigoriev I.V."/>
            <person name="Hibbett D.S."/>
            <person name="Martin F."/>
        </authorList>
    </citation>
    <scope>NUCLEOTIDE SEQUENCE [LARGE SCALE GENOMIC DNA]</scope>
    <source>
        <strain evidence="2">UH-Slu-Lm8-n1</strain>
    </source>
</reference>
<reference evidence="1 2" key="1">
    <citation type="submission" date="2014-04" db="EMBL/GenBank/DDBJ databases">
        <authorList>
            <consortium name="DOE Joint Genome Institute"/>
            <person name="Kuo A."/>
            <person name="Ruytinx J."/>
            <person name="Rineau F."/>
            <person name="Colpaert J."/>
            <person name="Kohler A."/>
            <person name="Nagy L.G."/>
            <person name="Floudas D."/>
            <person name="Copeland A."/>
            <person name="Barry K.W."/>
            <person name="Cichocki N."/>
            <person name="Veneault-Fourrey C."/>
            <person name="LaButti K."/>
            <person name="Lindquist E.A."/>
            <person name="Lipzen A."/>
            <person name="Lundell T."/>
            <person name="Morin E."/>
            <person name="Murat C."/>
            <person name="Sun H."/>
            <person name="Tunlid A."/>
            <person name="Henrissat B."/>
            <person name="Grigoriev I.V."/>
            <person name="Hibbett D.S."/>
            <person name="Martin F."/>
            <person name="Nordberg H.P."/>
            <person name="Cantor M.N."/>
            <person name="Hua S.X."/>
        </authorList>
    </citation>
    <scope>NUCLEOTIDE SEQUENCE [LARGE SCALE GENOMIC DNA]</scope>
    <source>
        <strain evidence="1 2">UH-Slu-Lm8-n1</strain>
    </source>
</reference>
<evidence type="ECO:0000313" key="1">
    <source>
        <dbReference type="EMBL" id="KIK35294.1"/>
    </source>
</evidence>
<gene>
    <name evidence="1" type="ORF">CY34DRAFT_812268</name>
</gene>
<organism evidence="1 2">
    <name type="scientific">Suillus luteus UH-Slu-Lm8-n1</name>
    <dbReference type="NCBI Taxonomy" id="930992"/>
    <lineage>
        <taxon>Eukaryota</taxon>
        <taxon>Fungi</taxon>
        <taxon>Dikarya</taxon>
        <taxon>Basidiomycota</taxon>
        <taxon>Agaricomycotina</taxon>
        <taxon>Agaricomycetes</taxon>
        <taxon>Agaricomycetidae</taxon>
        <taxon>Boletales</taxon>
        <taxon>Suillineae</taxon>
        <taxon>Suillaceae</taxon>
        <taxon>Suillus</taxon>
    </lineage>
</organism>
<dbReference type="EMBL" id="KN835640">
    <property type="protein sequence ID" value="KIK35294.1"/>
    <property type="molecule type" value="Genomic_DNA"/>
</dbReference>
<keyword evidence="2" id="KW-1185">Reference proteome</keyword>
<dbReference type="Proteomes" id="UP000054485">
    <property type="component" value="Unassembled WGS sequence"/>
</dbReference>
<dbReference type="AlphaFoldDB" id="A0A0D0AB21"/>
<protein>
    <submittedName>
        <fullName evidence="1">Uncharacterized protein</fullName>
    </submittedName>
</protein>
<dbReference type="HOGENOM" id="CLU_2039623_0_0_1"/>
<name>A0A0D0AB21_9AGAM</name>